<name>A0A3P6TGV9_LITSI</name>
<dbReference type="OrthoDB" id="5876221at2759"/>
<sequence length="80" mass="8844">MKVLAKPLEYSSRRVKNTIGRTFVETTGSEEMLSESDQLMQAFATVSGSAGASRSDRRKQLAQHRFTVNDILSPLDNIGL</sequence>
<dbReference type="AlphaFoldDB" id="A0A3P6TGV9"/>
<keyword evidence="2" id="KW-1185">Reference proteome</keyword>
<organism evidence="1 2">
    <name type="scientific">Litomosoides sigmodontis</name>
    <name type="common">Filarial nematode worm</name>
    <dbReference type="NCBI Taxonomy" id="42156"/>
    <lineage>
        <taxon>Eukaryota</taxon>
        <taxon>Metazoa</taxon>
        <taxon>Ecdysozoa</taxon>
        <taxon>Nematoda</taxon>
        <taxon>Chromadorea</taxon>
        <taxon>Rhabditida</taxon>
        <taxon>Spirurina</taxon>
        <taxon>Spiruromorpha</taxon>
        <taxon>Filarioidea</taxon>
        <taxon>Onchocercidae</taxon>
        <taxon>Litomosoides</taxon>
    </lineage>
</organism>
<dbReference type="EMBL" id="UYRX01000955">
    <property type="protein sequence ID" value="VDK87362.1"/>
    <property type="molecule type" value="Genomic_DNA"/>
</dbReference>
<evidence type="ECO:0000313" key="2">
    <source>
        <dbReference type="Proteomes" id="UP000277928"/>
    </source>
</evidence>
<dbReference type="Proteomes" id="UP000277928">
    <property type="component" value="Unassembled WGS sequence"/>
</dbReference>
<gene>
    <name evidence="1" type="ORF">NLS_LOCUS8111</name>
</gene>
<protein>
    <submittedName>
        <fullName evidence="1">Uncharacterized protein</fullName>
    </submittedName>
</protein>
<evidence type="ECO:0000313" key="1">
    <source>
        <dbReference type="EMBL" id="VDK87362.1"/>
    </source>
</evidence>
<accession>A0A3P6TGV9</accession>
<reference evidence="1 2" key="1">
    <citation type="submission" date="2018-08" db="EMBL/GenBank/DDBJ databases">
        <authorList>
            <person name="Laetsch R D."/>
            <person name="Stevens L."/>
            <person name="Kumar S."/>
            <person name="Blaxter L. M."/>
        </authorList>
    </citation>
    <scope>NUCLEOTIDE SEQUENCE [LARGE SCALE GENOMIC DNA]</scope>
</reference>
<proteinExistence type="predicted"/>